<gene>
    <name evidence="2" type="ORF">DCF15_14610</name>
</gene>
<accession>A0A2W4Z9S4</accession>
<dbReference type="PANTHER" id="PTHR47152">
    <property type="entry name" value="SLR2084 PROTEIN-RELATED"/>
    <property type="match status" value="1"/>
</dbReference>
<proteinExistence type="predicted"/>
<name>A0A2W4Z9S4_9CYAN</name>
<dbReference type="Gene3D" id="3.90.1570.10">
    <property type="entry name" value="tt1808, chain A"/>
    <property type="match status" value="1"/>
</dbReference>
<dbReference type="InterPro" id="IPR008538">
    <property type="entry name" value="Uma2"/>
</dbReference>
<evidence type="ECO:0000259" key="1">
    <source>
        <dbReference type="Pfam" id="PF05685"/>
    </source>
</evidence>
<dbReference type="AlphaFoldDB" id="A0A2W4Z9S4"/>
<dbReference type="Pfam" id="PF05685">
    <property type="entry name" value="Uma2"/>
    <property type="match status" value="1"/>
</dbReference>
<feature type="domain" description="Putative restriction endonuclease" evidence="1">
    <location>
        <begin position="24"/>
        <end position="173"/>
    </location>
</feature>
<dbReference type="InterPro" id="IPR012296">
    <property type="entry name" value="Nuclease_put_TT1808"/>
</dbReference>
<comment type="caution">
    <text evidence="2">The sequence shown here is derived from an EMBL/GenBank/DDBJ whole genome shotgun (WGS) entry which is preliminary data.</text>
</comment>
<sequence>MVTLQLRQIKVLPGQSVQLEDVDWPEFEAILAELGDSRGIRIAYNNQTLTIVAPLFQHEKSKVVLGDLVTVLLDELGINHDASGSTTLKRKDLGKGVEPDDSFYIQNYPQVLNKDRIDLTIDPPPDLAIEVDLTSKTDIEVYAALGVPELWRYDGGRLRIDVLQGSEYSQVEESPTFPGWPLADLAERHVRRAREVGRGQARRELQQWVRLSINGQVQ</sequence>
<protein>
    <recommendedName>
        <fullName evidence="1">Putative restriction endonuclease domain-containing protein</fullName>
    </recommendedName>
</protein>
<organism evidence="2 3">
    <name type="scientific">Phormidesmis priestleyi</name>
    <dbReference type="NCBI Taxonomy" id="268141"/>
    <lineage>
        <taxon>Bacteria</taxon>
        <taxon>Bacillati</taxon>
        <taxon>Cyanobacteriota</taxon>
        <taxon>Cyanophyceae</taxon>
        <taxon>Leptolyngbyales</taxon>
        <taxon>Leptolyngbyaceae</taxon>
        <taxon>Phormidesmis</taxon>
    </lineage>
</organism>
<dbReference type="Proteomes" id="UP000249794">
    <property type="component" value="Unassembled WGS sequence"/>
</dbReference>
<reference evidence="3" key="1">
    <citation type="submission" date="2018-04" db="EMBL/GenBank/DDBJ databases">
        <authorList>
            <person name="Cornet L."/>
        </authorList>
    </citation>
    <scope>NUCLEOTIDE SEQUENCE [LARGE SCALE GENOMIC DNA]</scope>
</reference>
<dbReference type="CDD" id="cd06260">
    <property type="entry name" value="DUF820-like"/>
    <property type="match status" value="1"/>
</dbReference>
<reference evidence="2 3" key="2">
    <citation type="submission" date="2018-06" db="EMBL/GenBank/DDBJ databases">
        <title>Metagenomic assembly of (sub)arctic Cyanobacteria and their associated microbiome from non-axenic cultures.</title>
        <authorList>
            <person name="Baurain D."/>
        </authorList>
    </citation>
    <scope>NUCLEOTIDE SEQUENCE [LARGE SCALE GENOMIC DNA]</scope>
    <source>
        <strain evidence="2">ULC027bin1</strain>
    </source>
</reference>
<evidence type="ECO:0000313" key="3">
    <source>
        <dbReference type="Proteomes" id="UP000249794"/>
    </source>
</evidence>
<dbReference type="EMBL" id="QBMP01000163">
    <property type="protein sequence ID" value="PZO51678.1"/>
    <property type="molecule type" value="Genomic_DNA"/>
</dbReference>
<evidence type="ECO:0000313" key="2">
    <source>
        <dbReference type="EMBL" id="PZO51678.1"/>
    </source>
</evidence>
<dbReference type="PANTHER" id="PTHR47152:SF1">
    <property type="entry name" value="SLL1186 PROTEIN"/>
    <property type="match status" value="1"/>
</dbReference>